<name>G0JUF7_9PROT</name>
<dbReference type="EMBL" id="CP002985">
    <property type="protein sequence ID" value="AEM49126.1"/>
    <property type="molecule type" value="Genomic_DNA"/>
</dbReference>
<organism evidence="1 2">
    <name type="scientific">Acidithiobacillus ferrivorans SS3</name>
    <dbReference type="NCBI Taxonomy" id="743299"/>
    <lineage>
        <taxon>Bacteria</taxon>
        <taxon>Pseudomonadati</taxon>
        <taxon>Pseudomonadota</taxon>
        <taxon>Acidithiobacillia</taxon>
        <taxon>Acidithiobacillales</taxon>
        <taxon>Acidithiobacillaceae</taxon>
        <taxon>Acidithiobacillus</taxon>
    </lineage>
</organism>
<gene>
    <name evidence="1" type="ORF">Acife_3053</name>
</gene>
<dbReference type="AlphaFoldDB" id="G0JUF7"/>
<proteinExistence type="predicted"/>
<dbReference type="STRING" id="743299.Acife_3053"/>
<dbReference type="eggNOG" id="ENOG5031FNQ">
    <property type="taxonomic scope" value="Bacteria"/>
</dbReference>
<dbReference type="HOGENOM" id="CLU_951961_0_0_6"/>
<dbReference type="KEGG" id="afi:Acife_3053"/>
<reference evidence="1 2" key="1">
    <citation type="journal article" date="2011" name="J. Bacteriol.">
        <title>Draft genome of the psychrotolerant acidophile Acidithiobacillus ferrivorans SS3.</title>
        <authorList>
            <person name="Liljeqvist M."/>
            <person name="Valdes J."/>
            <person name="Holmes D.S."/>
            <person name="Dopson M."/>
        </authorList>
    </citation>
    <scope>NUCLEOTIDE SEQUENCE [LARGE SCALE GENOMIC DNA]</scope>
    <source>
        <strain evidence="1 2">SS3</strain>
    </source>
</reference>
<evidence type="ECO:0000313" key="1">
    <source>
        <dbReference type="EMBL" id="AEM49126.1"/>
    </source>
</evidence>
<sequence>MGAPGDDPVLRAIHERPAEGNHGLADGPSLHGRSLVRRIPGILARRLRRPQGMQLCQRGCGGSAVDLHALRASRLSRFPDLGHLVHGAFRLAVCGVLGLGLSACAHWTPSWMAKPAAPAPVPAAPVIYQPQPRLGATWQYGQPEPGLVHVLGKQMPAIVNAPAPSPVIVHPTLIPAHSPRMPQQTIPFPTRKPAFHIPEAWFKAGAKRQHIRASIVNPWSCKPAALPCGKAGTDYWACQKRNKKLAPKGDRSCKP</sequence>
<dbReference type="Proteomes" id="UP000009220">
    <property type="component" value="Chromosome"/>
</dbReference>
<accession>G0JUF7</accession>
<evidence type="ECO:0000313" key="2">
    <source>
        <dbReference type="Proteomes" id="UP000009220"/>
    </source>
</evidence>
<protein>
    <submittedName>
        <fullName evidence="1">Uncharacterized protein</fullName>
    </submittedName>
</protein>